<gene>
    <name evidence="1" type="ORF">AAHA92_33991</name>
</gene>
<evidence type="ECO:0000313" key="2">
    <source>
        <dbReference type="Proteomes" id="UP001567538"/>
    </source>
</evidence>
<keyword evidence="2" id="KW-1185">Reference proteome</keyword>
<evidence type="ECO:0000313" key="1">
    <source>
        <dbReference type="EMBL" id="KAL1531298.1"/>
    </source>
</evidence>
<keyword evidence="1" id="KW-0649">Protein kinase inhibitor</keyword>
<organism evidence="1 2">
    <name type="scientific">Salvia divinorum</name>
    <name type="common">Maria pastora</name>
    <name type="synonym">Diviner's sage</name>
    <dbReference type="NCBI Taxonomy" id="28513"/>
    <lineage>
        <taxon>Eukaryota</taxon>
        <taxon>Viridiplantae</taxon>
        <taxon>Streptophyta</taxon>
        <taxon>Embryophyta</taxon>
        <taxon>Tracheophyta</taxon>
        <taxon>Spermatophyta</taxon>
        <taxon>Magnoliopsida</taxon>
        <taxon>eudicotyledons</taxon>
        <taxon>Gunneridae</taxon>
        <taxon>Pentapetalae</taxon>
        <taxon>asterids</taxon>
        <taxon>lamiids</taxon>
        <taxon>Lamiales</taxon>
        <taxon>Lamiaceae</taxon>
        <taxon>Nepetoideae</taxon>
        <taxon>Mentheae</taxon>
        <taxon>Salviinae</taxon>
        <taxon>Salvia</taxon>
        <taxon>Salvia subgen. Calosphace</taxon>
    </lineage>
</organism>
<dbReference type="Proteomes" id="UP001567538">
    <property type="component" value="Unassembled WGS sequence"/>
</dbReference>
<protein>
    <submittedName>
        <fullName evidence="1">Cyclin-dependent protein kinase inhibitor SMR13-like</fullName>
    </submittedName>
</protein>
<dbReference type="EMBL" id="JBEAFC010000015">
    <property type="protein sequence ID" value="KAL1531298.1"/>
    <property type="molecule type" value="Genomic_DNA"/>
</dbReference>
<sequence length="119" mass="13979">MPLLATDRMRELEEVESIMFGNLELRLPMIKISNSTSKISRDHEEICRSEEEDYQMPRSLRHMIPAVLHCPQRRRSGATCKRRLCELEFFAREEINSLFIIVQVNNCNGYGSTKRNCFL</sequence>
<comment type="caution">
    <text evidence="1">The sequence shown here is derived from an EMBL/GenBank/DDBJ whole genome shotgun (WGS) entry which is preliminary data.</text>
</comment>
<name>A0ABD1FHH9_SALDI</name>
<proteinExistence type="predicted"/>
<reference evidence="1 2" key="1">
    <citation type="submission" date="2024-06" db="EMBL/GenBank/DDBJ databases">
        <title>A chromosome level genome sequence of Diviner's sage (Salvia divinorum).</title>
        <authorList>
            <person name="Ford S.A."/>
            <person name="Ro D.-K."/>
            <person name="Ness R.W."/>
            <person name="Phillips M.A."/>
        </authorList>
    </citation>
    <scope>NUCLEOTIDE SEQUENCE [LARGE SCALE GENOMIC DNA]</scope>
    <source>
        <strain evidence="1">SAF-2024a</strain>
        <tissue evidence="1">Leaf</tissue>
    </source>
</reference>
<dbReference type="GO" id="GO:0004860">
    <property type="term" value="F:protein kinase inhibitor activity"/>
    <property type="evidence" value="ECO:0007669"/>
    <property type="project" value="UniProtKB-KW"/>
</dbReference>
<dbReference type="AlphaFoldDB" id="A0ABD1FHH9"/>
<accession>A0ABD1FHH9</accession>